<comment type="caution">
    <text evidence="2">The sequence shown here is derived from an EMBL/GenBank/DDBJ whole genome shotgun (WGS) entry which is preliminary data.</text>
</comment>
<evidence type="ECO:0000313" key="2">
    <source>
        <dbReference type="EMBL" id="MFF1277905.1"/>
    </source>
</evidence>
<sequence>MAQAPPPGGETRGEKHAEMIESRRGSPLRAHTVTHTGLHHATAPVAVVAHGRTPYTKD</sequence>
<feature type="compositionally biased region" description="Low complexity" evidence="1">
    <location>
        <begin position="39"/>
        <end position="50"/>
    </location>
</feature>
<keyword evidence="3" id="KW-1185">Reference proteome</keyword>
<reference evidence="2 3" key="1">
    <citation type="submission" date="2024-09" db="EMBL/GenBank/DDBJ databases">
        <title>The Natural Products Discovery Center: Release of the First 8490 Sequenced Strains for Exploring Actinobacteria Biosynthetic Diversity.</title>
        <authorList>
            <person name="Kalkreuter E."/>
            <person name="Kautsar S.A."/>
            <person name="Yang D."/>
            <person name="Bader C.D."/>
            <person name="Teijaro C.N."/>
            <person name="Fluegel L."/>
            <person name="Davis C.M."/>
            <person name="Simpson J.R."/>
            <person name="Lauterbach L."/>
            <person name="Steele A.D."/>
            <person name="Gui C."/>
            <person name="Meng S."/>
            <person name="Li G."/>
            <person name="Viehrig K."/>
            <person name="Ye F."/>
            <person name="Su P."/>
            <person name="Kiefer A.F."/>
            <person name="Nichols A."/>
            <person name="Cepeda A.J."/>
            <person name="Yan W."/>
            <person name="Fan B."/>
            <person name="Jiang Y."/>
            <person name="Adhikari A."/>
            <person name="Zheng C.-J."/>
            <person name="Schuster L."/>
            <person name="Cowan T.M."/>
            <person name="Smanski M.J."/>
            <person name="Chevrette M.G."/>
            <person name="De Carvalho L.P.S."/>
            <person name="Shen B."/>
        </authorList>
    </citation>
    <scope>NUCLEOTIDE SEQUENCE [LARGE SCALE GENOMIC DNA]</scope>
    <source>
        <strain evidence="2 3">NPDC058328</strain>
    </source>
</reference>
<name>A0ABW6QFS8_9ACTN</name>
<dbReference type="RefSeq" id="WP_388240037.1">
    <property type="nucleotide sequence ID" value="NZ_JBHVZQ010000045.1"/>
</dbReference>
<accession>A0ABW6QFS8</accession>
<dbReference type="Proteomes" id="UP001601627">
    <property type="component" value="Unassembled WGS sequence"/>
</dbReference>
<protein>
    <submittedName>
        <fullName evidence="2">Uncharacterized protein</fullName>
    </submittedName>
</protein>
<proteinExistence type="predicted"/>
<evidence type="ECO:0000256" key="1">
    <source>
        <dbReference type="SAM" id="MobiDB-lite"/>
    </source>
</evidence>
<feature type="region of interest" description="Disordered" evidence="1">
    <location>
        <begin position="1"/>
        <end position="58"/>
    </location>
</feature>
<evidence type="ECO:0000313" key="3">
    <source>
        <dbReference type="Proteomes" id="UP001601627"/>
    </source>
</evidence>
<organism evidence="2 3">
    <name type="scientific">Streptomyces marokkonensis</name>
    <dbReference type="NCBI Taxonomy" id="324855"/>
    <lineage>
        <taxon>Bacteria</taxon>
        <taxon>Bacillati</taxon>
        <taxon>Actinomycetota</taxon>
        <taxon>Actinomycetes</taxon>
        <taxon>Kitasatosporales</taxon>
        <taxon>Streptomycetaceae</taxon>
        <taxon>Streptomyces</taxon>
    </lineage>
</organism>
<feature type="compositionally biased region" description="Basic and acidic residues" evidence="1">
    <location>
        <begin position="11"/>
        <end position="24"/>
    </location>
</feature>
<gene>
    <name evidence="2" type="ORF">ACFVZC_31660</name>
</gene>
<dbReference type="EMBL" id="JBHVZQ010000045">
    <property type="protein sequence ID" value="MFF1277905.1"/>
    <property type="molecule type" value="Genomic_DNA"/>
</dbReference>